<evidence type="ECO:0000256" key="2">
    <source>
        <dbReference type="RuleBase" id="RU003860"/>
    </source>
</evidence>
<protein>
    <recommendedName>
        <fullName evidence="6">Bola-like protein</fullName>
    </recommendedName>
</protein>
<gene>
    <name evidence="4" type="ORF">HK105_207761</name>
</gene>
<dbReference type="PANTHER" id="PTHR46188">
    <property type="entry name" value="BOLA-LIKE PROTEIN 3"/>
    <property type="match status" value="1"/>
</dbReference>
<proteinExistence type="inferred from homology"/>
<dbReference type="SUPFAM" id="SSF82657">
    <property type="entry name" value="BolA-like"/>
    <property type="match status" value="1"/>
</dbReference>
<dbReference type="Proteomes" id="UP001527925">
    <property type="component" value="Unassembled WGS sequence"/>
</dbReference>
<organism evidence="4 5">
    <name type="scientific">Polyrhizophydium stewartii</name>
    <dbReference type="NCBI Taxonomy" id="2732419"/>
    <lineage>
        <taxon>Eukaryota</taxon>
        <taxon>Fungi</taxon>
        <taxon>Fungi incertae sedis</taxon>
        <taxon>Chytridiomycota</taxon>
        <taxon>Chytridiomycota incertae sedis</taxon>
        <taxon>Chytridiomycetes</taxon>
        <taxon>Rhizophydiales</taxon>
        <taxon>Rhizophydiales incertae sedis</taxon>
        <taxon>Polyrhizophydium</taxon>
    </lineage>
</organism>
<dbReference type="InterPro" id="IPR036065">
    <property type="entry name" value="BolA-like_sf"/>
</dbReference>
<dbReference type="Pfam" id="PF01722">
    <property type="entry name" value="BolA"/>
    <property type="match status" value="1"/>
</dbReference>
<keyword evidence="5" id="KW-1185">Reference proteome</keyword>
<feature type="region of interest" description="Disordered" evidence="3">
    <location>
        <begin position="53"/>
        <end position="73"/>
    </location>
</feature>
<dbReference type="PANTHER" id="PTHR46188:SF1">
    <property type="entry name" value="BOLA-LIKE PROTEIN 3"/>
    <property type="match status" value="1"/>
</dbReference>
<dbReference type="InterPro" id="IPR002634">
    <property type="entry name" value="BolA"/>
</dbReference>
<dbReference type="InterPro" id="IPR052275">
    <property type="entry name" value="Mt_Fe-S_assembly_factor"/>
</dbReference>
<accession>A0ABR4MZV9</accession>
<comment type="caution">
    <text evidence="4">The sequence shown here is derived from an EMBL/GenBank/DDBJ whole genome shotgun (WGS) entry which is preliminary data.</text>
</comment>
<dbReference type="Gene3D" id="3.30.300.90">
    <property type="entry name" value="BolA-like"/>
    <property type="match status" value="1"/>
</dbReference>
<reference evidence="4 5" key="1">
    <citation type="submission" date="2023-09" db="EMBL/GenBank/DDBJ databases">
        <title>Pangenome analysis of Batrachochytrium dendrobatidis and related Chytrids.</title>
        <authorList>
            <person name="Yacoub M.N."/>
            <person name="Stajich J.E."/>
            <person name="James T.Y."/>
        </authorList>
    </citation>
    <scope>NUCLEOTIDE SEQUENCE [LARGE SCALE GENOMIC DNA]</scope>
    <source>
        <strain evidence="4 5">JEL0888</strain>
    </source>
</reference>
<dbReference type="PROSITE" id="PS51257">
    <property type="entry name" value="PROKAR_LIPOPROTEIN"/>
    <property type="match status" value="1"/>
</dbReference>
<evidence type="ECO:0000256" key="3">
    <source>
        <dbReference type="SAM" id="MobiDB-lite"/>
    </source>
</evidence>
<evidence type="ECO:0000313" key="5">
    <source>
        <dbReference type="Proteomes" id="UP001527925"/>
    </source>
</evidence>
<evidence type="ECO:0000313" key="4">
    <source>
        <dbReference type="EMBL" id="KAL2912769.1"/>
    </source>
</evidence>
<dbReference type="EMBL" id="JADGIZ020000058">
    <property type="protein sequence ID" value="KAL2912769.1"/>
    <property type="molecule type" value="Genomic_DNA"/>
</dbReference>
<evidence type="ECO:0008006" key="6">
    <source>
        <dbReference type="Google" id="ProtNLM"/>
    </source>
</evidence>
<comment type="similarity">
    <text evidence="1 2">Belongs to the BolA/IbaG family.</text>
</comment>
<evidence type="ECO:0000256" key="1">
    <source>
        <dbReference type="ARBA" id="ARBA00005578"/>
    </source>
</evidence>
<name>A0ABR4MZV9_9FUNG</name>
<sequence length="151" mass="15663">MLATLLRLASPLAARRAAASAAAGPALAGSALAACRPLRAALLSTQSPSSAAGAAAVEEASSKPGVAPLRPDYSPQERMLHEKLANQLQATKLNVQDISGGCGSMFTIEIASPMFHGMPLVKQHRIVNDILRDDIKGMHGIQIKTSASQDV</sequence>